<gene>
    <name evidence="2" type="ORF">FRIFI_1726</name>
</gene>
<organism evidence="2 3">
    <name type="scientific">Romboutsia hominis</name>
    <dbReference type="NCBI Taxonomy" id="1507512"/>
    <lineage>
        <taxon>Bacteria</taxon>
        <taxon>Bacillati</taxon>
        <taxon>Bacillota</taxon>
        <taxon>Clostridia</taxon>
        <taxon>Peptostreptococcales</taxon>
        <taxon>Peptostreptococcaceae</taxon>
        <taxon>Romboutsia</taxon>
    </lineage>
</organism>
<dbReference type="InterPro" id="IPR001763">
    <property type="entry name" value="Rhodanese-like_dom"/>
</dbReference>
<dbReference type="SUPFAM" id="SSF52821">
    <property type="entry name" value="Rhodanese/Cell cycle control phosphatase"/>
    <property type="match status" value="1"/>
</dbReference>
<protein>
    <submittedName>
        <fullName evidence="2">Rhodanese domain profile</fullName>
    </submittedName>
</protein>
<keyword evidence="3" id="KW-1185">Reference proteome</keyword>
<dbReference type="Gene3D" id="3.40.250.10">
    <property type="entry name" value="Rhodanese-like domain"/>
    <property type="match status" value="1"/>
</dbReference>
<dbReference type="AlphaFoldDB" id="A0A2P2BSB7"/>
<dbReference type="InterPro" id="IPR036873">
    <property type="entry name" value="Rhodanese-like_dom_sf"/>
</dbReference>
<evidence type="ECO:0000313" key="3">
    <source>
        <dbReference type="Proteomes" id="UP000245695"/>
    </source>
</evidence>
<sequence>MYIKLEDIKDEVTIDVRSKEEFEKMPLFKYNVPVIDEKDHKLLKKYIMIAFPIILIGLIKNRKNIKRDLLRLSNNKEKTIVLGCSQGRLRSPIVAFYSRCLGIDTKILEGGIKQYFKPVKKGIKKWFSI</sequence>
<dbReference type="PROSITE" id="PS50206">
    <property type="entry name" value="RHODANESE_3"/>
    <property type="match status" value="1"/>
</dbReference>
<feature type="domain" description="Rhodanese" evidence="1">
    <location>
        <begin position="7"/>
        <end position="121"/>
    </location>
</feature>
<dbReference type="Pfam" id="PF00581">
    <property type="entry name" value="Rhodanese"/>
    <property type="match status" value="1"/>
</dbReference>
<dbReference type="KEGG" id="rhom:FRIFI_1726"/>
<evidence type="ECO:0000313" key="2">
    <source>
        <dbReference type="EMBL" id="CEI73259.1"/>
    </source>
</evidence>
<dbReference type="RefSeq" id="WP_092925228.1">
    <property type="nucleotide sequence ID" value="NZ_FJTZ01000012.1"/>
</dbReference>
<accession>A0A2P2BSB7</accession>
<dbReference type="Proteomes" id="UP000245695">
    <property type="component" value="Chromosome 1"/>
</dbReference>
<name>A0A2P2BSB7_9FIRM</name>
<proteinExistence type="predicted"/>
<evidence type="ECO:0000259" key="1">
    <source>
        <dbReference type="PROSITE" id="PS50206"/>
    </source>
</evidence>
<dbReference type="EMBL" id="LN650648">
    <property type="protein sequence ID" value="CEI73259.1"/>
    <property type="molecule type" value="Genomic_DNA"/>
</dbReference>
<reference evidence="2 3" key="1">
    <citation type="submission" date="2014-09" db="EMBL/GenBank/DDBJ databases">
        <authorList>
            <person name="Hornung B.V."/>
        </authorList>
    </citation>
    <scope>NUCLEOTIDE SEQUENCE [LARGE SCALE GENOMIC DNA]</scope>
    <source>
        <strain evidence="2 3">FRIFI</strain>
    </source>
</reference>